<feature type="transmembrane region" description="Helical" evidence="10">
    <location>
        <begin position="373"/>
        <end position="390"/>
    </location>
</feature>
<keyword evidence="8 10" id="KW-0472">Membrane</keyword>
<evidence type="ECO:0000256" key="1">
    <source>
        <dbReference type="ARBA" id="ARBA00004141"/>
    </source>
</evidence>
<dbReference type="InterPro" id="IPR000109">
    <property type="entry name" value="POT_fam"/>
</dbReference>
<evidence type="ECO:0000256" key="7">
    <source>
        <dbReference type="ARBA" id="ARBA00022989"/>
    </source>
</evidence>
<keyword evidence="6" id="KW-0653">Protein transport</keyword>
<dbReference type="PANTHER" id="PTHR11654">
    <property type="entry name" value="OLIGOPEPTIDE TRANSPORTER-RELATED"/>
    <property type="match status" value="1"/>
</dbReference>
<comment type="similarity">
    <text evidence="2">Belongs to the major facilitator superfamily. Proton-dependent oligopeptide transporter (POT/PTR) (TC 2.A.17) family.</text>
</comment>
<evidence type="ECO:0000256" key="8">
    <source>
        <dbReference type="ARBA" id="ARBA00023136"/>
    </source>
</evidence>
<evidence type="ECO:0000256" key="9">
    <source>
        <dbReference type="ARBA" id="ARBA00078114"/>
    </source>
</evidence>
<dbReference type="GO" id="GO:0022857">
    <property type="term" value="F:transmembrane transporter activity"/>
    <property type="evidence" value="ECO:0007669"/>
    <property type="project" value="InterPro"/>
</dbReference>
<feature type="transmembrane region" description="Helical" evidence="10">
    <location>
        <begin position="340"/>
        <end position="361"/>
    </location>
</feature>
<dbReference type="EMBL" id="UFQT01000598">
    <property type="protein sequence ID" value="SSX25590.1"/>
    <property type="molecule type" value="Genomic_DNA"/>
</dbReference>
<evidence type="ECO:0000256" key="5">
    <source>
        <dbReference type="ARBA" id="ARBA00022856"/>
    </source>
</evidence>
<feature type="transmembrane region" description="Helical" evidence="10">
    <location>
        <begin position="628"/>
        <end position="648"/>
    </location>
</feature>
<dbReference type="GO" id="GO:0006857">
    <property type="term" value="P:oligopeptide transport"/>
    <property type="evidence" value="ECO:0007669"/>
    <property type="project" value="InterPro"/>
</dbReference>
<organism evidence="11">
    <name type="scientific">Culicoides sonorensis</name>
    <name type="common">Biting midge</name>
    <dbReference type="NCBI Taxonomy" id="179676"/>
    <lineage>
        <taxon>Eukaryota</taxon>
        <taxon>Metazoa</taxon>
        <taxon>Ecdysozoa</taxon>
        <taxon>Arthropoda</taxon>
        <taxon>Hexapoda</taxon>
        <taxon>Insecta</taxon>
        <taxon>Pterygota</taxon>
        <taxon>Neoptera</taxon>
        <taxon>Endopterygota</taxon>
        <taxon>Diptera</taxon>
        <taxon>Nematocera</taxon>
        <taxon>Chironomoidea</taxon>
        <taxon>Ceratopogonidae</taxon>
        <taxon>Ceratopogoninae</taxon>
        <taxon>Culicoides</taxon>
        <taxon>Monoculicoides</taxon>
    </lineage>
</organism>
<evidence type="ECO:0000313" key="11">
    <source>
        <dbReference type="EMBL" id="SSX25590.1"/>
    </source>
</evidence>
<feature type="transmembrane region" description="Helical" evidence="10">
    <location>
        <begin position="109"/>
        <end position="128"/>
    </location>
</feature>
<feature type="transmembrane region" description="Helical" evidence="10">
    <location>
        <begin position="79"/>
        <end position="97"/>
    </location>
</feature>
<comment type="subcellular location">
    <subcellularLocation>
        <location evidence="1">Membrane</location>
        <topology evidence="1">Multi-pass membrane protein</topology>
    </subcellularLocation>
</comment>
<keyword evidence="7 10" id="KW-1133">Transmembrane helix</keyword>
<feature type="transmembrane region" description="Helical" evidence="10">
    <location>
        <begin position="174"/>
        <end position="196"/>
    </location>
</feature>
<dbReference type="PROSITE" id="PS01022">
    <property type="entry name" value="PTR2_1"/>
    <property type="match status" value="1"/>
</dbReference>
<dbReference type="InterPro" id="IPR018456">
    <property type="entry name" value="PTR2_symporter_CS"/>
</dbReference>
<keyword evidence="4 10" id="KW-0812">Transmembrane</keyword>
<protein>
    <recommendedName>
        <fullName evidence="9">Oligopeptide transporter 1</fullName>
    </recommendedName>
</protein>
<dbReference type="SUPFAM" id="SSF103473">
    <property type="entry name" value="MFS general substrate transporter"/>
    <property type="match status" value="1"/>
</dbReference>
<evidence type="ECO:0000256" key="2">
    <source>
        <dbReference type="ARBA" id="ARBA00005982"/>
    </source>
</evidence>
<dbReference type="Gene3D" id="1.20.1250.20">
    <property type="entry name" value="MFS general substrate transporter like domains"/>
    <property type="match status" value="2"/>
</dbReference>
<feature type="transmembrane region" description="Helical" evidence="10">
    <location>
        <begin position="292"/>
        <end position="310"/>
    </location>
</feature>
<keyword evidence="3" id="KW-0813">Transport</keyword>
<dbReference type="OMA" id="MAHESIC"/>
<gene>
    <name evidence="11" type="primary">CSON012497</name>
</gene>
<keyword evidence="5" id="KW-0571">Peptide transport</keyword>
<dbReference type="FunFam" id="1.20.1250.20:FF:000049">
    <property type="entry name" value="Solute carrier family 15 member 2"/>
    <property type="match status" value="1"/>
</dbReference>
<dbReference type="GO" id="GO:0015031">
    <property type="term" value="P:protein transport"/>
    <property type="evidence" value="ECO:0007669"/>
    <property type="project" value="UniProtKB-KW"/>
</dbReference>
<feature type="transmembrane region" description="Helical" evidence="10">
    <location>
        <begin position="216"/>
        <end position="239"/>
    </location>
</feature>
<name>A0A336M6E0_CULSO</name>
<feature type="transmembrane region" description="Helical" evidence="10">
    <location>
        <begin position="592"/>
        <end position="616"/>
    </location>
</feature>
<reference evidence="11" key="1">
    <citation type="submission" date="2018-07" db="EMBL/GenBank/DDBJ databases">
        <authorList>
            <person name="Quirk P.G."/>
            <person name="Krulwich T.A."/>
        </authorList>
    </citation>
    <scope>NUCLEOTIDE SEQUENCE</scope>
</reference>
<evidence type="ECO:0000256" key="3">
    <source>
        <dbReference type="ARBA" id="ARBA00022448"/>
    </source>
</evidence>
<evidence type="ECO:0000256" key="6">
    <source>
        <dbReference type="ARBA" id="ARBA00022927"/>
    </source>
</evidence>
<sequence>METINENPDEILTNRKKEKVTADLPKDVEMTEEKIKYPRAVPFILGNEFCERFNFYGMRTILALYLVQKLNYSEDSATVIFHLFTTVYYFLCLFGAIVSDSWWGKFKTIVILSLVYIAGNLTLTAGAVPPFNLPARTFTFLGLALISLGGGGIKPCVAPFGGDQFKLPQQAKQLAWFFSIYYFAINFGAFISTIVTPIFRDDVKCFGDQDCFSLGFFFPACLMTISFTIFVLGKPLYILKPLEGNMMFKVSGAVWTGIKGKWNTKKDDDKKEHWLDYAEDKYGKKLIDESKILLNVLVLFVPLPFFWALFDQQGSRWTFQATRMEGDIGFYYIKPDQAQLLNPLMILIFIPLYEVAFYPVLHLFGVKRPLQKLTLGMVLAGVAFIISFVLELQLMKTYPVLPKGNEGHLRIYNTLPCDFTVQGFEEPFVLNSSTISPNIIKLLDKTESETILFKFTARTGNCLDFTSNLQFKRHEATGYYFTTSSTNIPNSIKFIDNPDKTNNGNPRIRVLANTARNYPIVIRGERTIEITSSNTTDFDLPKGSYSLIVNGNEINYFEFKLGGVYAILIHEYSDNKFESYKETVSDPNTINILWIIPQYLVMTLGEVMFSVTGISFSFDEAPQSMKSVLNGCWQLTSAFGNIIIVIIAELPLFEEQAWEFLLFAVIMFIDSALFAWLAYRYKSIPHGEEVENTNDVRAVQEKQEVDMNENKEVD</sequence>
<dbReference type="InterPro" id="IPR036259">
    <property type="entry name" value="MFS_trans_sf"/>
</dbReference>
<evidence type="ECO:0000256" key="4">
    <source>
        <dbReference type="ARBA" id="ARBA00022692"/>
    </source>
</evidence>
<dbReference type="GO" id="GO:0016020">
    <property type="term" value="C:membrane"/>
    <property type="evidence" value="ECO:0007669"/>
    <property type="project" value="UniProtKB-SubCell"/>
</dbReference>
<proteinExistence type="inferred from homology"/>
<dbReference type="CDD" id="cd17347">
    <property type="entry name" value="MFS_SLC15A1_2_like"/>
    <property type="match status" value="1"/>
</dbReference>
<feature type="transmembrane region" description="Helical" evidence="10">
    <location>
        <begin position="140"/>
        <end position="162"/>
    </location>
</feature>
<feature type="transmembrane region" description="Helical" evidence="10">
    <location>
        <begin position="660"/>
        <end position="679"/>
    </location>
</feature>
<dbReference type="AlphaFoldDB" id="A0A336M6E0"/>
<dbReference type="VEuPathDB" id="VectorBase:CSON012497"/>
<accession>A0A336M6E0</accession>
<evidence type="ECO:0000256" key="10">
    <source>
        <dbReference type="SAM" id="Phobius"/>
    </source>
</evidence>
<dbReference type="Pfam" id="PF00854">
    <property type="entry name" value="PTR2"/>
    <property type="match status" value="2"/>
</dbReference>